<keyword evidence="3" id="KW-1185">Reference proteome</keyword>
<sequence>MGVPTTNRNRRHTRSGEEQGRECRSEFPLLSFERERLLVNMMHREDLTARKRRMRQRCRAFRNTGIVRSHRFCPLRAGPAFNNNSVTEDSFDCFIIGQPFHISFIITLSR</sequence>
<reference evidence="2 3" key="1">
    <citation type="journal article" date="2019" name="Sci. Rep.">
        <title>Orb-weaving spider Araneus ventricosus genome elucidates the spidroin gene catalogue.</title>
        <authorList>
            <person name="Kono N."/>
            <person name="Nakamura H."/>
            <person name="Ohtoshi R."/>
            <person name="Moran D.A.P."/>
            <person name="Shinohara A."/>
            <person name="Yoshida Y."/>
            <person name="Fujiwara M."/>
            <person name="Mori M."/>
            <person name="Tomita M."/>
            <person name="Arakawa K."/>
        </authorList>
    </citation>
    <scope>NUCLEOTIDE SEQUENCE [LARGE SCALE GENOMIC DNA]</scope>
</reference>
<accession>A0A4Y2CS66</accession>
<dbReference type="Proteomes" id="UP000499080">
    <property type="component" value="Unassembled WGS sequence"/>
</dbReference>
<dbReference type="AlphaFoldDB" id="A0A4Y2CS66"/>
<evidence type="ECO:0000313" key="2">
    <source>
        <dbReference type="EMBL" id="GBM06508.1"/>
    </source>
</evidence>
<gene>
    <name evidence="2" type="ORF">AVEN_150348_1</name>
</gene>
<evidence type="ECO:0000256" key="1">
    <source>
        <dbReference type="SAM" id="MobiDB-lite"/>
    </source>
</evidence>
<name>A0A4Y2CS66_ARAVE</name>
<organism evidence="2 3">
    <name type="scientific">Araneus ventricosus</name>
    <name type="common">Orbweaver spider</name>
    <name type="synonym">Epeira ventricosa</name>
    <dbReference type="NCBI Taxonomy" id="182803"/>
    <lineage>
        <taxon>Eukaryota</taxon>
        <taxon>Metazoa</taxon>
        <taxon>Ecdysozoa</taxon>
        <taxon>Arthropoda</taxon>
        <taxon>Chelicerata</taxon>
        <taxon>Arachnida</taxon>
        <taxon>Araneae</taxon>
        <taxon>Araneomorphae</taxon>
        <taxon>Entelegynae</taxon>
        <taxon>Araneoidea</taxon>
        <taxon>Araneidae</taxon>
        <taxon>Araneus</taxon>
    </lineage>
</organism>
<comment type="caution">
    <text evidence="2">The sequence shown here is derived from an EMBL/GenBank/DDBJ whole genome shotgun (WGS) entry which is preliminary data.</text>
</comment>
<protein>
    <submittedName>
        <fullName evidence="2">Uncharacterized protein</fullName>
    </submittedName>
</protein>
<evidence type="ECO:0000313" key="3">
    <source>
        <dbReference type="Proteomes" id="UP000499080"/>
    </source>
</evidence>
<dbReference type="EMBL" id="BGPR01000230">
    <property type="protein sequence ID" value="GBM06508.1"/>
    <property type="molecule type" value="Genomic_DNA"/>
</dbReference>
<feature type="region of interest" description="Disordered" evidence="1">
    <location>
        <begin position="1"/>
        <end position="22"/>
    </location>
</feature>
<proteinExistence type="predicted"/>